<comment type="subcellular location">
    <subcellularLocation>
        <location evidence="1">Membrane</location>
        <topology evidence="1">Multi-pass membrane protein</topology>
    </subcellularLocation>
</comment>
<dbReference type="EMBL" id="JAQQWP010000003">
    <property type="protein sequence ID" value="KAK8123429.1"/>
    <property type="molecule type" value="Genomic_DNA"/>
</dbReference>
<sequence length="405" mass="45446">MTAELAESSKVRAQLCDSYPKESQVLQVKITSSVAIALTIPIVIARLVARLTISGRLFSDDLVIVLASALALSADALILATGFLGFGQHLWDVDPANATALLQLVYVGQIVYSLVKTLAKVAILCLIRQVFSQVAWIQRIVQVGFVFYFCSGVAFTTVVVLQCLPIQANWIPSLLSRKCLDIQAVSYTAGALTITEDIFMIILPLPHLFRMQMTIQKKLSVALLFGFAFFIADTAPFAKCNSATVTSIIRLKYLIGYGTSLDLTWTNVETGMWSMIEVHANIICASLPALWRWFWNIVRAIWDSAWVQRFKGQDKDSKASRYRNNLAAIITQQSQSRKAYKQIHSPEENRMMQEILSRPIPPLTYTRYAGDPGISMMYGGYDDGNEDDYNLFARMPPYQRARRDW</sequence>
<dbReference type="InterPro" id="IPR052337">
    <property type="entry name" value="SAT4-like"/>
</dbReference>
<proteinExistence type="inferred from homology"/>
<evidence type="ECO:0000256" key="2">
    <source>
        <dbReference type="ARBA" id="ARBA00022692"/>
    </source>
</evidence>
<dbReference type="PANTHER" id="PTHR33048:SF47">
    <property type="entry name" value="INTEGRAL MEMBRANE PROTEIN-RELATED"/>
    <property type="match status" value="1"/>
</dbReference>
<keyword evidence="9" id="KW-1185">Reference proteome</keyword>
<feature type="transmembrane region" description="Helical" evidence="6">
    <location>
        <begin position="106"/>
        <end position="131"/>
    </location>
</feature>
<feature type="transmembrane region" description="Helical" evidence="6">
    <location>
        <begin position="30"/>
        <end position="49"/>
    </location>
</feature>
<evidence type="ECO:0000256" key="1">
    <source>
        <dbReference type="ARBA" id="ARBA00004141"/>
    </source>
</evidence>
<dbReference type="Pfam" id="PF20684">
    <property type="entry name" value="Fung_rhodopsin"/>
    <property type="match status" value="1"/>
</dbReference>
<keyword evidence="3 6" id="KW-1133">Transmembrane helix</keyword>
<feature type="transmembrane region" description="Helical" evidence="6">
    <location>
        <begin position="187"/>
        <end position="209"/>
    </location>
</feature>
<evidence type="ECO:0000313" key="8">
    <source>
        <dbReference type="EMBL" id="KAK8123429.1"/>
    </source>
</evidence>
<evidence type="ECO:0000259" key="7">
    <source>
        <dbReference type="Pfam" id="PF20684"/>
    </source>
</evidence>
<dbReference type="AlphaFoldDB" id="A0AAW0R3C8"/>
<evidence type="ECO:0000256" key="5">
    <source>
        <dbReference type="ARBA" id="ARBA00038359"/>
    </source>
</evidence>
<feature type="transmembrane region" description="Helical" evidence="6">
    <location>
        <begin position="61"/>
        <end position="86"/>
    </location>
</feature>
<name>A0AAW0R3C8_9PEZI</name>
<feature type="transmembrane region" description="Helical" evidence="6">
    <location>
        <begin position="221"/>
        <end position="238"/>
    </location>
</feature>
<comment type="caution">
    <text evidence="8">The sequence shown here is derived from an EMBL/GenBank/DDBJ whole genome shotgun (WGS) entry which is preliminary data.</text>
</comment>
<comment type="similarity">
    <text evidence="5">Belongs to the SAT4 family.</text>
</comment>
<dbReference type="Proteomes" id="UP001392437">
    <property type="component" value="Unassembled WGS sequence"/>
</dbReference>
<keyword evidence="4 6" id="KW-0472">Membrane</keyword>
<gene>
    <name evidence="8" type="ORF">PG999_003347</name>
</gene>
<evidence type="ECO:0000256" key="4">
    <source>
        <dbReference type="ARBA" id="ARBA00023136"/>
    </source>
</evidence>
<dbReference type="GO" id="GO:0016020">
    <property type="term" value="C:membrane"/>
    <property type="evidence" value="ECO:0007669"/>
    <property type="project" value="UniProtKB-SubCell"/>
</dbReference>
<feature type="domain" description="Rhodopsin" evidence="7">
    <location>
        <begin position="45"/>
        <end position="292"/>
    </location>
</feature>
<accession>A0AAW0R3C8</accession>
<organism evidence="8 9">
    <name type="scientific">Apiospora kogelbergensis</name>
    <dbReference type="NCBI Taxonomy" id="1337665"/>
    <lineage>
        <taxon>Eukaryota</taxon>
        <taxon>Fungi</taxon>
        <taxon>Dikarya</taxon>
        <taxon>Ascomycota</taxon>
        <taxon>Pezizomycotina</taxon>
        <taxon>Sordariomycetes</taxon>
        <taxon>Xylariomycetidae</taxon>
        <taxon>Amphisphaeriales</taxon>
        <taxon>Apiosporaceae</taxon>
        <taxon>Apiospora</taxon>
    </lineage>
</organism>
<evidence type="ECO:0000313" key="9">
    <source>
        <dbReference type="Proteomes" id="UP001392437"/>
    </source>
</evidence>
<keyword evidence="2 6" id="KW-0812">Transmembrane</keyword>
<protein>
    <recommendedName>
        <fullName evidence="7">Rhodopsin domain-containing protein</fullName>
    </recommendedName>
</protein>
<dbReference type="InterPro" id="IPR049326">
    <property type="entry name" value="Rhodopsin_dom_fungi"/>
</dbReference>
<evidence type="ECO:0000256" key="3">
    <source>
        <dbReference type="ARBA" id="ARBA00022989"/>
    </source>
</evidence>
<dbReference type="PANTHER" id="PTHR33048">
    <property type="entry name" value="PTH11-LIKE INTEGRAL MEMBRANE PROTEIN (AFU_ORTHOLOGUE AFUA_5G11245)"/>
    <property type="match status" value="1"/>
</dbReference>
<evidence type="ECO:0000256" key="6">
    <source>
        <dbReference type="SAM" id="Phobius"/>
    </source>
</evidence>
<feature type="transmembrane region" description="Helical" evidence="6">
    <location>
        <begin position="143"/>
        <end position="167"/>
    </location>
</feature>
<reference evidence="8 9" key="1">
    <citation type="submission" date="2023-01" db="EMBL/GenBank/DDBJ databases">
        <title>Analysis of 21 Apiospora genomes using comparative genomics revels a genus with tremendous synthesis potential of carbohydrate active enzymes and secondary metabolites.</title>
        <authorList>
            <person name="Sorensen T."/>
        </authorList>
    </citation>
    <scope>NUCLEOTIDE SEQUENCE [LARGE SCALE GENOMIC DNA]</scope>
    <source>
        <strain evidence="8 9">CBS 117206</strain>
    </source>
</reference>